<dbReference type="InterPro" id="IPR029063">
    <property type="entry name" value="SAM-dependent_MTases_sf"/>
</dbReference>
<dbReference type="Pfam" id="PF13489">
    <property type="entry name" value="Methyltransf_23"/>
    <property type="match status" value="1"/>
</dbReference>
<proteinExistence type="predicted"/>
<sequence>MTDSPYAHYPNIARLVDAVVDVWPDHGTYLEKSFGARTDSLLDTSDKMAAAVLELAADDVRGTAEDYRWLCDRIREEELNFARTDAYRFSTFEETNAHVYSDDEFMKRYMNGLLFSHVLWFMHASSLHFFAQRLAARVKAGGKVLEVGSGHGLLLFLCLRDLKMREAVAWDLSPVSLEHTKAALARLGAEGRARFAVQDMHQAEATGEQFDLVILSHLLEHLDDPIPALTTVKKLLSKDGVLFVNVPLNAPMPDHLQLLRDPSEAEKMLVDGGFRVLEIASHTTQAMPLGKALKRKAAVTCSIIAEPA</sequence>
<accession>A0ABS2D4D1</accession>
<dbReference type="GO" id="GO:0008168">
    <property type="term" value="F:methyltransferase activity"/>
    <property type="evidence" value="ECO:0007669"/>
    <property type="project" value="UniProtKB-KW"/>
</dbReference>
<name>A0ABS2D4D1_9SPHN</name>
<comment type="caution">
    <text evidence="1">The sequence shown here is derived from an EMBL/GenBank/DDBJ whole genome shotgun (WGS) entry which is preliminary data.</text>
</comment>
<dbReference type="EMBL" id="JAFEMC010000001">
    <property type="protein sequence ID" value="MBM6575433.1"/>
    <property type="molecule type" value="Genomic_DNA"/>
</dbReference>
<keyword evidence="1" id="KW-0489">Methyltransferase</keyword>
<dbReference type="SUPFAM" id="SSF53335">
    <property type="entry name" value="S-adenosyl-L-methionine-dependent methyltransferases"/>
    <property type="match status" value="1"/>
</dbReference>
<dbReference type="CDD" id="cd02440">
    <property type="entry name" value="AdoMet_MTases"/>
    <property type="match status" value="1"/>
</dbReference>
<dbReference type="Proteomes" id="UP000763641">
    <property type="component" value="Unassembled WGS sequence"/>
</dbReference>
<evidence type="ECO:0000313" key="2">
    <source>
        <dbReference type="Proteomes" id="UP000763641"/>
    </source>
</evidence>
<dbReference type="RefSeq" id="WP_204194764.1">
    <property type="nucleotide sequence ID" value="NZ_JAFEMC010000001.1"/>
</dbReference>
<protein>
    <submittedName>
        <fullName evidence="1">Class I SAM-dependent methyltransferase</fullName>
    </submittedName>
</protein>
<evidence type="ECO:0000313" key="1">
    <source>
        <dbReference type="EMBL" id="MBM6575433.1"/>
    </source>
</evidence>
<dbReference type="PANTHER" id="PTHR43861">
    <property type="entry name" value="TRANS-ACONITATE 2-METHYLTRANSFERASE-RELATED"/>
    <property type="match status" value="1"/>
</dbReference>
<dbReference type="GO" id="GO:0032259">
    <property type="term" value="P:methylation"/>
    <property type="evidence" value="ECO:0007669"/>
    <property type="project" value="UniProtKB-KW"/>
</dbReference>
<reference evidence="1 2" key="1">
    <citation type="submission" date="2020-12" db="EMBL/GenBank/DDBJ databases">
        <title>Sphingomonas sp.</title>
        <authorList>
            <person name="Kim M.K."/>
        </authorList>
    </citation>
    <scope>NUCLEOTIDE SEQUENCE [LARGE SCALE GENOMIC DNA]</scope>
    <source>
        <strain evidence="1 2">BT552</strain>
    </source>
</reference>
<keyword evidence="2" id="KW-1185">Reference proteome</keyword>
<gene>
    <name evidence="1" type="ORF">ILT43_03560</name>
</gene>
<keyword evidence="1" id="KW-0808">Transferase</keyword>
<organism evidence="1 2">
    <name type="scientific">Sphingomonas longa</name>
    <dbReference type="NCBI Taxonomy" id="2778730"/>
    <lineage>
        <taxon>Bacteria</taxon>
        <taxon>Pseudomonadati</taxon>
        <taxon>Pseudomonadota</taxon>
        <taxon>Alphaproteobacteria</taxon>
        <taxon>Sphingomonadales</taxon>
        <taxon>Sphingomonadaceae</taxon>
        <taxon>Sphingomonas</taxon>
    </lineage>
</organism>
<dbReference type="PANTHER" id="PTHR43861:SF1">
    <property type="entry name" value="TRANS-ACONITATE 2-METHYLTRANSFERASE"/>
    <property type="match status" value="1"/>
</dbReference>
<dbReference type="Gene3D" id="3.40.50.150">
    <property type="entry name" value="Vaccinia Virus protein VP39"/>
    <property type="match status" value="1"/>
</dbReference>